<dbReference type="NCBIfam" id="TIGR02727">
    <property type="entry name" value="MTHFS_bact"/>
    <property type="match status" value="1"/>
</dbReference>
<dbReference type="InParanoid" id="K3W867"/>
<dbReference type="GO" id="GO:0005524">
    <property type="term" value="F:ATP binding"/>
    <property type="evidence" value="ECO:0007669"/>
    <property type="project" value="UniProtKB-KW"/>
</dbReference>
<evidence type="ECO:0000259" key="7">
    <source>
        <dbReference type="PROSITE" id="PS50076"/>
    </source>
</evidence>
<sequence>MAGVKKELRKQIAAVLKATEAAEVALQSQQLTERIYALPEFRNAKVLSVYLEMPKEAATRGLLTAAFEAGKKVYVPKITGRGAEDLKMVQALSMNDINTFPKDKWQIPDPPLTSASGDAREDPIAALDLELVLMPGVAFDRSGGRLGHGKGYYDSFLRRLGEAYAKSGKPLPTTIGLCLSCQLVDQVPLSPHDKMLDIIVTPEEVVTQRWPRIVLIWQFDPMGKHGVLYLLCVVLLVAVAAAQDLYEVLGVSASATPAQMKKAYRKLSLKYHPDKQTGETREAVKEQFVKVTNAYRVLSDPARREKYDLYGIADEQEFKNFDEALRFSHEGVEDSLLNWLGLVAILAIGIVPIVIMQRNRTKPLKKRRPAKPVKK</sequence>
<dbReference type="CDD" id="cd06257">
    <property type="entry name" value="DnaJ"/>
    <property type="match status" value="1"/>
</dbReference>
<comment type="similarity">
    <text evidence="1">Belongs to the 5-formyltetrahydrofolate cyclo-ligase family.</text>
</comment>
<evidence type="ECO:0000256" key="1">
    <source>
        <dbReference type="ARBA" id="ARBA00010638"/>
    </source>
</evidence>
<dbReference type="OMA" id="IVIMQRN"/>
<feature type="domain" description="J" evidence="7">
    <location>
        <begin position="244"/>
        <end position="311"/>
    </location>
</feature>
<dbReference type="STRING" id="431595.K3W867"/>
<keyword evidence="6" id="KW-0472">Membrane</keyword>
<dbReference type="Gene3D" id="1.10.287.110">
    <property type="entry name" value="DnaJ domain"/>
    <property type="match status" value="1"/>
</dbReference>
<dbReference type="GO" id="GO:0035999">
    <property type="term" value="P:tetrahydrofolate interconversion"/>
    <property type="evidence" value="ECO:0007669"/>
    <property type="project" value="TreeGrafter"/>
</dbReference>
<reference evidence="9" key="1">
    <citation type="journal article" date="2010" name="Genome Biol.">
        <title>Genome sequence of the necrotrophic plant pathogen Pythium ultimum reveals original pathogenicity mechanisms and effector repertoire.</title>
        <authorList>
            <person name="Levesque C.A."/>
            <person name="Brouwer H."/>
            <person name="Cano L."/>
            <person name="Hamilton J.P."/>
            <person name="Holt C."/>
            <person name="Huitema E."/>
            <person name="Raffaele S."/>
            <person name="Robideau G.P."/>
            <person name="Thines M."/>
            <person name="Win J."/>
            <person name="Zerillo M.M."/>
            <person name="Beakes G.W."/>
            <person name="Boore J.L."/>
            <person name="Busam D."/>
            <person name="Dumas B."/>
            <person name="Ferriera S."/>
            <person name="Fuerstenberg S.I."/>
            <person name="Gachon C.M."/>
            <person name="Gaulin E."/>
            <person name="Govers F."/>
            <person name="Grenville-Briggs L."/>
            <person name="Horner N."/>
            <person name="Hostetler J."/>
            <person name="Jiang R.H."/>
            <person name="Johnson J."/>
            <person name="Krajaejun T."/>
            <person name="Lin H."/>
            <person name="Meijer H.J."/>
            <person name="Moore B."/>
            <person name="Morris P."/>
            <person name="Phuntmart V."/>
            <person name="Puiu D."/>
            <person name="Shetty J."/>
            <person name="Stajich J.E."/>
            <person name="Tripathy S."/>
            <person name="Wawra S."/>
            <person name="van West P."/>
            <person name="Whitty B.R."/>
            <person name="Coutinho P.M."/>
            <person name="Henrissat B."/>
            <person name="Martin F."/>
            <person name="Thomas P.D."/>
            <person name="Tyler B.M."/>
            <person name="De Vries R.P."/>
            <person name="Kamoun S."/>
            <person name="Yandell M."/>
            <person name="Tisserat N."/>
            <person name="Buell C.R."/>
        </authorList>
    </citation>
    <scope>NUCLEOTIDE SEQUENCE</scope>
    <source>
        <strain evidence="9">DAOM:BR144</strain>
    </source>
</reference>
<dbReference type="GO" id="GO:0030272">
    <property type="term" value="F:5-formyltetrahydrofolate cyclo-ligase activity"/>
    <property type="evidence" value="ECO:0007669"/>
    <property type="project" value="UniProtKB-EC"/>
</dbReference>
<dbReference type="GO" id="GO:0005739">
    <property type="term" value="C:mitochondrion"/>
    <property type="evidence" value="ECO:0007669"/>
    <property type="project" value="TreeGrafter"/>
</dbReference>
<dbReference type="InterPro" id="IPR024185">
    <property type="entry name" value="FTHF_cligase-like_sf"/>
</dbReference>
<dbReference type="InterPro" id="IPR002698">
    <property type="entry name" value="FTHF_cligase"/>
</dbReference>
<dbReference type="HOGENOM" id="CLU_738694_0_0_1"/>
<dbReference type="Gene3D" id="3.40.50.10420">
    <property type="entry name" value="NagB/RpiA/CoA transferase-like"/>
    <property type="match status" value="1"/>
</dbReference>
<organism evidence="8 9">
    <name type="scientific">Globisporangium ultimum (strain ATCC 200006 / CBS 805.95 / DAOM BR144)</name>
    <name type="common">Pythium ultimum</name>
    <dbReference type="NCBI Taxonomy" id="431595"/>
    <lineage>
        <taxon>Eukaryota</taxon>
        <taxon>Sar</taxon>
        <taxon>Stramenopiles</taxon>
        <taxon>Oomycota</taxon>
        <taxon>Peronosporomycetes</taxon>
        <taxon>Pythiales</taxon>
        <taxon>Pythiaceae</taxon>
        <taxon>Globisporangium</taxon>
    </lineage>
</organism>
<name>K3W867_GLOUD</name>
<dbReference type="InterPro" id="IPR001623">
    <property type="entry name" value="DnaJ_domain"/>
</dbReference>
<dbReference type="InterPro" id="IPR036869">
    <property type="entry name" value="J_dom_sf"/>
</dbReference>
<dbReference type="Pfam" id="PF00226">
    <property type="entry name" value="DnaJ"/>
    <property type="match status" value="1"/>
</dbReference>
<feature type="transmembrane region" description="Helical" evidence="6">
    <location>
        <begin position="227"/>
        <end position="246"/>
    </location>
</feature>
<dbReference type="VEuPathDB" id="FungiDB:PYU1_G001158"/>
<evidence type="ECO:0000256" key="5">
    <source>
        <dbReference type="ARBA" id="ARBA00038966"/>
    </source>
</evidence>
<dbReference type="GO" id="GO:0009396">
    <property type="term" value="P:folic acid-containing compound biosynthetic process"/>
    <property type="evidence" value="ECO:0007669"/>
    <property type="project" value="TreeGrafter"/>
</dbReference>
<dbReference type="PROSITE" id="PS50076">
    <property type="entry name" value="DNAJ_2"/>
    <property type="match status" value="1"/>
</dbReference>
<dbReference type="EC" id="6.3.3.2" evidence="5"/>
<evidence type="ECO:0000256" key="4">
    <source>
        <dbReference type="ARBA" id="ARBA00036539"/>
    </source>
</evidence>
<dbReference type="PANTHER" id="PTHR23407">
    <property type="entry name" value="ATPASE INHIBITOR/5-FORMYLTETRAHYDROFOLATE CYCLO-LIGASE"/>
    <property type="match status" value="1"/>
</dbReference>
<comment type="catalytic activity">
    <reaction evidence="4">
        <text>(6S)-5-formyl-5,6,7,8-tetrahydrofolate + ATP = (6R)-5,10-methenyltetrahydrofolate + ADP + phosphate</text>
        <dbReference type="Rhea" id="RHEA:10488"/>
        <dbReference type="ChEBI" id="CHEBI:30616"/>
        <dbReference type="ChEBI" id="CHEBI:43474"/>
        <dbReference type="ChEBI" id="CHEBI:57455"/>
        <dbReference type="ChEBI" id="CHEBI:57457"/>
        <dbReference type="ChEBI" id="CHEBI:456216"/>
        <dbReference type="EC" id="6.3.3.2"/>
    </reaction>
</comment>
<dbReference type="eggNOG" id="KOG0713">
    <property type="taxonomic scope" value="Eukaryota"/>
</dbReference>
<dbReference type="PANTHER" id="PTHR23407:SF1">
    <property type="entry name" value="5-FORMYLTETRAHYDROFOLATE CYCLO-LIGASE"/>
    <property type="match status" value="1"/>
</dbReference>
<dbReference type="Pfam" id="PF01812">
    <property type="entry name" value="5-FTHF_cyc-lig"/>
    <property type="match status" value="1"/>
</dbReference>
<proteinExistence type="inferred from homology"/>
<dbReference type="EnsemblProtists" id="PYU1_T001158">
    <property type="protein sequence ID" value="PYU1_T001158"/>
    <property type="gene ID" value="PYU1_G001158"/>
</dbReference>
<reference evidence="9" key="2">
    <citation type="submission" date="2010-04" db="EMBL/GenBank/DDBJ databases">
        <authorList>
            <person name="Buell R."/>
            <person name="Hamilton J."/>
            <person name="Hostetler J."/>
        </authorList>
    </citation>
    <scope>NUCLEOTIDE SEQUENCE [LARGE SCALE GENOMIC DNA]</scope>
    <source>
        <strain evidence="9">DAOM:BR144</strain>
    </source>
</reference>
<keyword evidence="6" id="KW-0812">Transmembrane</keyword>
<dbReference type="PRINTS" id="PR00625">
    <property type="entry name" value="JDOMAIN"/>
</dbReference>
<dbReference type="AlphaFoldDB" id="K3W867"/>
<dbReference type="eggNOG" id="KOG3093">
    <property type="taxonomic scope" value="Eukaryota"/>
</dbReference>
<reference evidence="8" key="3">
    <citation type="submission" date="2015-02" db="UniProtKB">
        <authorList>
            <consortium name="EnsemblProtists"/>
        </authorList>
    </citation>
    <scope>IDENTIFICATION</scope>
    <source>
        <strain evidence="8">DAOM BR144</strain>
    </source>
</reference>
<dbReference type="SMART" id="SM00271">
    <property type="entry name" value="DnaJ"/>
    <property type="match status" value="1"/>
</dbReference>
<evidence type="ECO:0000256" key="2">
    <source>
        <dbReference type="ARBA" id="ARBA00022741"/>
    </source>
</evidence>
<keyword evidence="9" id="KW-1185">Reference proteome</keyword>
<dbReference type="SUPFAM" id="SSF100950">
    <property type="entry name" value="NagB/RpiA/CoA transferase-like"/>
    <property type="match status" value="1"/>
</dbReference>
<dbReference type="SUPFAM" id="SSF46565">
    <property type="entry name" value="Chaperone J-domain"/>
    <property type="match status" value="1"/>
</dbReference>
<accession>K3W867</accession>
<dbReference type="Proteomes" id="UP000019132">
    <property type="component" value="Unassembled WGS sequence"/>
</dbReference>
<keyword evidence="2" id="KW-0547">Nucleotide-binding</keyword>
<evidence type="ECO:0000256" key="3">
    <source>
        <dbReference type="ARBA" id="ARBA00022840"/>
    </source>
</evidence>
<evidence type="ECO:0000313" key="9">
    <source>
        <dbReference type="Proteomes" id="UP000019132"/>
    </source>
</evidence>
<evidence type="ECO:0000313" key="8">
    <source>
        <dbReference type="EnsemblProtists" id="PYU1_T001158"/>
    </source>
</evidence>
<keyword evidence="3" id="KW-0067">ATP-binding</keyword>
<dbReference type="InterPro" id="IPR037171">
    <property type="entry name" value="NagB/RpiA_transferase-like"/>
</dbReference>
<keyword evidence="6" id="KW-1133">Transmembrane helix</keyword>
<protein>
    <recommendedName>
        <fullName evidence="5">5-formyltetrahydrofolate cyclo-ligase</fullName>
        <ecNumber evidence="5">6.3.3.2</ecNumber>
    </recommendedName>
</protein>
<evidence type="ECO:0000256" key="6">
    <source>
        <dbReference type="SAM" id="Phobius"/>
    </source>
</evidence>
<feature type="transmembrane region" description="Helical" evidence="6">
    <location>
        <begin position="336"/>
        <end position="356"/>
    </location>
</feature>
<dbReference type="EMBL" id="GL376620">
    <property type="status" value="NOT_ANNOTATED_CDS"/>
    <property type="molecule type" value="Genomic_DNA"/>
</dbReference>